<dbReference type="InterPro" id="IPR001433">
    <property type="entry name" value="OxRdtase_FAD/NAD-bd"/>
</dbReference>
<keyword evidence="7" id="KW-1185">Reference proteome</keyword>
<dbReference type="SUPFAM" id="SSF54292">
    <property type="entry name" value="2Fe-2S ferredoxin-like"/>
    <property type="match status" value="1"/>
</dbReference>
<dbReference type="RefSeq" id="WP_136349022.1">
    <property type="nucleotide sequence ID" value="NZ_SSOC01000005.1"/>
</dbReference>
<dbReference type="PROSITE" id="PS51384">
    <property type="entry name" value="FAD_FR"/>
    <property type="match status" value="1"/>
</dbReference>
<dbReference type="PANTHER" id="PTHR47354">
    <property type="entry name" value="NADH OXIDOREDUCTASE HCR"/>
    <property type="match status" value="1"/>
</dbReference>
<dbReference type="InterPro" id="IPR001709">
    <property type="entry name" value="Flavoprot_Pyr_Nucl_cyt_Rdtase"/>
</dbReference>
<dbReference type="PROSITE" id="PS51085">
    <property type="entry name" value="2FE2S_FER_2"/>
    <property type="match status" value="1"/>
</dbReference>
<proteinExistence type="predicted"/>
<evidence type="ECO:0000313" key="6">
    <source>
        <dbReference type="EMBL" id="THF63861.1"/>
    </source>
</evidence>
<dbReference type="Pfam" id="PF00970">
    <property type="entry name" value="FAD_binding_6"/>
    <property type="match status" value="1"/>
</dbReference>
<name>A0A4S4AV40_9RHOO</name>
<dbReference type="InterPro" id="IPR012675">
    <property type="entry name" value="Beta-grasp_dom_sf"/>
</dbReference>
<evidence type="ECO:0000256" key="2">
    <source>
        <dbReference type="ARBA" id="ARBA00022714"/>
    </source>
</evidence>
<evidence type="ECO:0000256" key="3">
    <source>
        <dbReference type="ARBA" id="ARBA00034078"/>
    </source>
</evidence>
<dbReference type="PRINTS" id="PR00371">
    <property type="entry name" value="FPNCR"/>
</dbReference>
<dbReference type="SUPFAM" id="SSF63380">
    <property type="entry name" value="Riboflavin synthase domain-like"/>
    <property type="match status" value="1"/>
</dbReference>
<reference evidence="6 7" key="1">
    <citation type="submission" date="2019-04" db="EMBL/GenBank/DDBJ databases">
        <title>Azoarcus nasutitermitis sp. nov. isolated from termite nest.</title>
        <authorList>
            <person name="Lin S.-Y."/>
            <person name="Hameed A."/>
            <person name="Hsu Y.-H."/>
            <person name="Young C.-C."/>
        </authorList>
    </citation>
    <scope>NUCLEOTIDE SEQUENCE [LARGE SCALE GENOMIC DNA]</scope>
    <source>
        <strain evidence="6 7">CC-YHH838</strain>
    </source>
</reference>
<feature type="domain" description="2Fe-2S ferredoxin-type" evidence="4">
    <location>
        <begin position="3"/>
        <end position="93"/>
    </location>
</feature>
<dbReference type="OrthoDB" id="9806195at2"/>
<dbReference type="CDD" id="cd00207">
    <property type="entry name" value="fer2"/>
    <property type="match status" value="1"/>
</dbReference>
<dbReference type="InterPro" id="IPR050415">
    <property type="entry name" value="MRET"/>
</dbReference>
<dbReference type="InterPro" id="IPR001041">
    <property type="entry name" value="2Fe-2S_ferredoxin-type"/>
</dbReference>
<dbReference type="InterPro" id="IPR008333">
    <property type="entry name" value="Cbr1-like_FAD-bd_dom"/>
</dbReference>
<dbReference type="SUPFAM" id="SSF52343">
    <property type="entry name" value="Ferredoxin reductase-like, C-terminal NADP-linked domain"/>
    <property type="match status" value="1"/>
</dbReference>
<dbReference type="GO" id="GO:0016491">
    <property type="term" value="F:oxidoreductase activity"/>
    <property type="evidence" value="ECO:0007669"/>
    <property type="project" value="InterPro"/>
</dbReference>
<dbReference type="Proteomes" id="UP000308430">
    <property type="component" value="Unassembled WGS sequence"/>
</dbReference>
<dbReference type="AlphaFoldDB" id="A0A4S4AV40"/>
<dbReference type="InterPro" id="IPR006058">
    <property type="entry name" value="2Fe2S_fd_BS"/>
</dbReference>
<accession>A0A4S4AV40</accession>
<keyword evidence="2" id="KW-0001">2Fe-2S</keyword>
<comment type="cofactor">
    <cofactor evidence="1">
        <name>FAD</name>
        <dbReference type="ChEBI" id="CHEBI:57692"/>
    </cofactor>
</comment>
<evidence type="ECO:0000313" key="7">
    <source>
        <dbReference type="Proteomes" id="UP000308430"/>
    </source>
</evidence>
<comment type="cofactor">
    <cofactor evidence="3">
        <name>[2Fe-2S] cluster</name>
        <dbReference type="ChEBI" id="CHEBI:190135"/>
    </cofactor>
</comment>
<dbReference type="PROSITE" id="PS00197">
    <property type="entry name" value="2FE2S_FER_1"/>
    <property type="match status" value="1"/>
</dbReference>
<dbReference type="InterPro" id="IPR036010">
    <property type="entry name" value="2Fe-2S_ferredoxin-like_sf"/>
</dbReference>
<keyword evidence="2" id="KW-0411">Iron-sulfur</keyword>
<comment type="caution">
    <text evidence="6">The sequence shown here is derived from an EMBL/GenBank/DDBJ whole genome shotgun (WGS) entry which is preliminary data.</text>
</comment>
<protein>
    <submittedName>
        <fullName evidence="6">CDP-6-deoxy-delta-3,4-glucoseen reductase</fullName>
    </submittedName>
</protein>
<evidence type="ECO:0000259" key="4">
    <source>
        <dbReference type="PROSITE" id="PS51085"/>
    </source>
</evidence>
<gene>
    <name evidence="6" type="ORF">E6C76_14875</name>
</gene>
<dbReference type="GO" id="GO:0051537">
    <property type="term" value="F:2 iron, 2 sulfur cluster binding"/>
    <property type="evidence" value="ECO:0007669"/>
    <property type="project" value="UniProtKB-KW"/>
</dbReference>
<dbReference type="Gene3D" id="3.40.50.80">
    <property type="entry name" value="Nucleotide-binding domain of ferredoxin-NADP reductase (FNR) module"/>
    <property type="match status" value="1"/>
</dbReference>
<evidence type="ECO:0000256" key="1">
    <source>
        <dbReference type="ARBA" id="ARBA00001974"/>
    </source>
</evidence>
<dbReference type="CDD" id="cd06189">
    <property type="entry name" value="flavin_oxioreductase"/>
    <property type="match status" value="1"/>
</dbReference>
<dbReference type="Gene3D" id="2.40.30.10">
    <property type="entry name" value="Translation factors"/>
    <property type="match status" value="1"/>
</dbReference>
<evidence type="ECO:0000259" key="5">
    <source>
        <dbReference type="PROSITE" id="PS51384"/>
    </source>
</evidence>
<dbReference type="Pfam" id="PF00175">
    <property type="entry name" value="NAD_binding_1"/>
    <property type="match status" value="1"/>
</dbReference>
<dbReference type="PRINTS" id="PR00410">
    <property type="entry name" value="PHEHYDRXLASE"/>
</dbReference>
<dbReference type="InterPro" id="IPR039261">
    <property type="entry name" value="FNR_nucleotide-bd"/>
</dbReference>
<organism evidence="6 7">
    <name type="scientific">Pseudothauera nasutitermitis</name>
    <dbReference type="NCBI Taxonomy" id="2565930"/>
    <lineage>
        <taxon>Bacteria</taxon>
        <taxon>Pseudomonadati</taxon>
        <taxon>Pseudomonadota</taxon>
        <taxon>Betaproteobacteria</taxon>
        <taxon>Rhodocyclales</taxon>
        <taxon>Zoogloeaceae</taxon>
        <taxon>Pseudothauera</taxon>
    </lineage>
</organism>
<dbReference type="InterPro" id="IPR017938">
    <property type="entry name" value="Riboflavin_synthase-like_b-brl"/>
</dbReference>
<keyword evidence="2" id="KW-0408">Iron</keyword>
<dbReference type="EMBL" id="SSOC01000005">
    <property type="protein sequence ID" value="THF63861.1"/>
    <property type="molecule type" value="Genomic_DNA"/>
</dbReference>
<dbReference type="PANTHER" id="PTHR47354:SF5">
    <property type="entry name" value="PROTEIN RFBI"/>
    <property type="match status" value="1"/>
</dbReference>
<dbReference type="Gene3D" id="3.10.20.30">
    <property type="match status" value="1"/>
</dbReference>
<keyword evidence="2" id="KW-0479">Metal-binding</keyword>
<dbReference type="Pfam" id="PF00111">
    <property type="entry name" value="Fer2"/>
    <property type="match status" value="1"/>
</dbReference>
<sequence length="338" mass="36552">MAFQISLQPGGQHFSAEPEQTLLDAALAAGLLLPHGCRNGACGACKGKVLSGEIDPGAPASAVLSDAERAAGVTLLCRAMARSDLQLEVRGVTRVGDFPVKKLPCRVQRLERAADDVMILDLRLPASEAFQFRAGQYIDFLLADGARRSFSIANAPHDAGHLELHVRKVPGGRFTTQVFESMKERDILRFEGPLGSFFLREDSRAPIVLLAGGTGFAPLKSIVEHAAHLGIARPMTLYWGSRDRAGLYMDALAREWERTLPGFHYVPVLSGTDADAGWEGRRGLAHHAVMEDLPDLSAHEVYACGAPGMIDAARKDFIERCGLPEDAFLADSFTFSTT</sequence>
<dbReference type="InterPro" id="IPR017927">
    <property type="entry name" value="FAD-bd_FR_type"/>
</dbReference>
<feature type="domain" description="FAD-binding FR-type" evidence="5">
    <location>
        <begin position="100"/>
        <end position="200"/>
    </location>
</feature>